<keyword evidence="2" id="KW-1185">Reference proteome</keyword>
<protein>
    <submittedName>
        <fullName evidence="1">Uncharacterized protein</fullName>
    </submittedName>
</protein>
<accession>A0ABS1JWP7</accession>
<gene>
    <name evidence="1" type="ORF">JI746_22780</name>
</gene>
<name>A0ABS1JWP7_9BURK</name>
<dbReference type="EMBL" id="JAEQND010000014">
    <property type="protein sequence ID" value="MBL0427950.1"/>
    <property type="molecule type" value="Genomic_DNA"/>
</dbReference>
<evidence type="ECO:0000313" key="1">
    <source>
        <dbReference type="EMBL" id="MBL0427950.1"/>
    </source>
</evidence>
<dbReference type="Proteomes" id="UP000622707">
    <property type="component" value="Unassembled WGS sequence"/>
</dbReference>
<reference evidence="1 2" key="1">
    <citation type="journal article" date="2017" name="Int. J. Syst. Evol. Microbiol.">
        <title>Ramlibacter alkalitolerans sp. nov., alkali-tolerant bacterium isolated from soil of ginseng.</title>
        <authorList>
            <person name="Lee D.H."/>
            <person name="Cha C.J."/>
        </authorList>
    </citation>
    <scope>NUCLEOTIDE SEQUENCE [LARGE SCALE GENOMIC DNA]</scope>
    <source>
        <strain evidence="1 2">KACC 19305</strain>
    </source>
</reference>
<comment type="caution">
    <text evidence="1">The sequence shown here is derived from an EMBL/GenBank/DDBJ whole genome shotgun (WGS) entry which is preliminary data.</text>
</comment>
<proteinExistence type="predicted"/>
<sequence>MKKEIGVRVDPSFGVAQLLPGLQAAVAANGTWQADMQAALIATAILTSPPLYRPFHLNTFWAWLRYGPAISRAHRELRLRWLWRHIDPHQKTILSDDFGMGLPALYLVQNFAFEDFADTQHLLERLLLGVVSPAAIQKNGAAKLPDFIAIDSLDRLHILECKGTQAKPDFGQALRRGVQQKNNLSNPGIFTSIMVSALFIPQFRSKSAPELLFVDPDPDIRFKLLADRVDAKRIRLEVRLQALAKALSAAGVWQMATGIGTGAVSPDSAAYVRNLGGGELHSAGFELSAGRWIRRVHVRTLEPLDKESPTKDEEKLEPVDTYLTISIPDLLMRAVRDAVRDDGIVATDPLKDWVTASLNEKRSVAASKSLKTRRGNREVSVAAKASSWSTSEEEDLATLTTTADIAFEITRKRG</sequence>
<organism evidence="1 2">
    <name type="scientific">Ramlibacter alkalitolerans</name>
    <dbReference type="NCBI Taxonomy" id="2039631"/>
    <lineage>
        <taxon>Bacteria</taxon>
        <taxon>Pseudomonadati</taxon>
        <taxon>Pseudomonadota</taxon>
        <taxon>Betaproteobacteria</taxon>
        <taxon>Burkholderiales</taxon>
        <taxon>Comamonadaceae</taxon>
        <taxon>Ramlibacter</taxon>
    </lineage>
</organism>
<dbReference type="RefSeq" id="WP_201692580.1">
    <property type="nucleotide sequence ID" value="NZ_JAEQND010000014.1"/>
</dbReference>
<evidence type="ECO:0000313" key="2">
    <source>
        <dbReference type="Proteomes" id="UP000622707"/>
    </source>
</evidence>